<evidence type="ECO:0000256" key="2">
    <source>
        <dbReference type="ARBA" id="ARBA00005409"/>
    </source>
</evidence>
<comment type="similarity">
    <text evidence="2">In the N-terminal section; belongs to the glycosyltransferase 20 family.</text>
</comment>
<dbReference type="Proteomes" id="UP000761534">
    <property type="component" value="Unassembled WGS sequence"/>
</dbReference>
<feature type="compositionally biased region" description="Polar residues" evidence="5">
    <location>
        <begin position="33"/>
        <end position="44"/>
    </location>
</feature>
<name>A0A642V1L6_9ASCO</name>
<dbReference type="PANTHER" id="PTHR10788:SF15">
    <property type="entry name" value="TREHALOSE SYNTHASE COMPLEX REGULATORY SUBUNIT TPS3-RELATED"/>
    <property type="match status" value="1"/>
</dbReference>
<dbReference type="GO" id="GO:0005946">
    <property type="term" value="C:alpha,alpha-trehalose-phosphate synthase complex (UDP-forming)"/>
    <property type="evidence" value="ECO:0007669"/>
    <property type="project" value="TreeGrafter"/>
</dbReference>
<dbReference type="GO" id="GO:0005992">
    <property type="term" value="P:trehalose biosynthetic process"/>
    <property type="evidence" value="ECO:0007669"/>
    <property type="project" value="InterPro"/>
</dbReference>
<dbReference type="GO" id="GO:0030234">
    <property type="term" value="F:enzyme regulator activity"/>
    <property type="evidence" value="ECO:0007669"/>
    <property type="project" value="UniProtKB-ARBA"/>
</dbReference>
<dbReference type="InterPro" id="IPR003337">
    <property type="entry name" value="Trehalose_PPase"/>
</dbReference>
<dbReference type="GO" id="GO:0004805">
    <property type="term" value="F:trehalose-phosphatase activity"/>
    <property type="evidence" value="ECO:0007669"/>
    <property type="project" value="TreeGrafter"/>
</dbReference>
<sequence length="925" mass="103146">MQSLAQTRLSKSVGSSTHTSPGNSPSDGFFLPSKQSSATQSGTRSPVLGISGQSFQAAAAAARNSRTVQPPSRATSPVPSSSIVEPRKQQQHHHHQTPAVASGPRYKLQIAEPTPQQPEAAPQKRPRRYSIDSKMFSDAAWEVEPRAGGNGGLRNAVYRAETEGRIGDKMWIGTLGMPTDALNGDKKGSIDQLLRNEYDCAPVFVDDQTFEGAYTHYCKQILWPTLHYQVPDDPKSKAYEDHSWGHYKRLNQAVADKIVEYHQEGDIVWINDYHLLLVPEMVRQKLPNAQIGLFLHVAFPSSEVFRCLACRKEILEGMLGANCVGFQIPEYTHHFLQTCNRILAVDTTPVGIRAEDKFVSVVSLSIGIDPPSLKTVLQDEEVQRWRTMIRERWPMGKKLIVARDKLDHIRGVKEKLLAYEEFLKTHPEWIENAVLIQVCLSNVADPELESEVTKIVDRISSLRTNLAGSQPVVFLQQDIEFQQYIALLAEADAFAVTSLREGMNLTCHEFVFCNDPKVQGPLILSEFTGAASLLGKYSLLVNPWDKKEMAQAFYQAVTMSKEERSDRWNQLYEFVTSNTSGEWVQEFVQFVEKSWEEDQKRKLNSLHRLDAQMLHKQYYSVPKGKKRLILMNLDRLASDGKDSAEVNPMYVAPHGAATATSKRDSDASNSSSTSSLTSSLVSGATSTTSLSALRTPASTYISPQRKISVLYELMSDPANIVYVISGEPRSSLELLFSRVNNVGLIAENGGYIRLFDDKRWVQLFEPDEWKSLVYENIQSLAERLPGSRIENNECSIVFYVNTLQDPDRASTIIGGCINHINDAFGNQKIRARLYEGGKVVITNEKVSKVAAAKYAYNHVHDDIGYMFLAAEGGTTEEDDRLFEWANQQPVDVCTVALGTTGTLAKWALEGVNGLLSTIMAALKAK</sequence>
<dbReference type="Pfam" id="PF00982">
    <property type="entry name" value="Glyco_transf_20"/>
    <property type="match status" value="1"/>
</dbReference>
<keyword evidence="3" id="KW-0963">Cytoplasm</keyword>
<evidence type="ECO:0000256" key="3">
    <source>
        <dbReference type="ARBA" id="ARBA00022490"/>
    </source>
</evidence>
<dbReference type="InterPro" id="IPR023214">
    <property type="entry name" value="HAD_sf"/>
</dbReference>
<dbReference type="SUPFAM" id="SSF56784">
    <property type="entry name" value="HAD-like"/>
    <property type="match status" value="1"/>
</dbReference>
<dbReference type="PANTHER" id="PTHR10788">
    <property type="entry name" value="TREHALOSE-6-PHOSPHATE SYNTHASE"/>
    <property type="match status" value="1"/>
</dbReference>
<dbReference type="InterPro" id="IPR036412">
    <property type="entry name" value="HAD-like_sf"/>
</dbReference>
<dbReference type="Pfam" id="PF02358">
    <property type="entry name" value="Trehalose_PPase"/>
    <property type="match status" value="1"/>
</dbReference>
<gene>
    <name evidence="6" type="ORF">TRICI_004232</name>
</gene>
<accession>A0A642V1L6</accession>
<dbReference type="SUPFAM" id="SSF53756">
    <property type="entry name" value="UDP-Glycosyltransferase/glycogen phosphorylase"/>
    <property type="match status" value="1"/>
</dbReference>
<feature type="region of interest" description="Disordered" evidence="5">
    <location>
        <begin position="656"/>
        <end position="679"/>
    </location>
</feature>
<dbReference type="Gene3D" id="3.30.70.1020">
    <property type="entry name" value="Trehalose-6-phosphate phosphatase related protein, domain 2"/>
    <property type="match status" value="1"/>
</dbReference>
<evidence type="ECO:0000313" key="6">
    <source>
        <dbReference type="EMBL" id="KAA8910214.1"/>
    </source>
</evidence>
<dbReference type="AlphaFoldDB" id="A0A642V1L6"/>
<organism evidence="6 7">
    <name type="scientific">Trichomonascus ciferrii</name>
    <dbReference type="NCBI Taxonomy" id="44093"/>
    <lineage>
        <taxon>Eukaryota</taxon>
        <taxon>Fungi</taxon>
        <taxon>Dikarya</taxon>
        <taxon>Ascomycota</taxon>
        <taxon>Saccharomycotina</taxon>
        <taxon>Dipodascomycetes</taxon>
        <taxon>Dipodascales</taxon>
        <taxon>Trichomonascaceae</taxon>
        <taxon>Trichomonascus</taxon>
        <taxon>Trichomonascus ciferrii complex</taxon>
    </lineage>
</organism>
<dbReference type="GO" id="GO:0005829">
    <property type="term" value="C:cytosol"/>
    <property type="evidence" value="ECO:0007669"/>
    <property type="project" value="TreeGrafter"/>
</dbReference>
<evidence type="ECO:0000256" key="5">
    <source>
        <dbReference type="SAM" id="MobiDB-lite"/>
    </source>
</evidence>
<comment type="caution">
    <text evidence="6">The sequence shown here is derived from an EMBL/GenBank/DDBJ whole genome shotgun (WGS) entry which is preliminary data.</text>
</comment>
<dbReference type="Gene3D" id="3.40.50.1000">
    <property type="entry name" value="HAD superfamily/HAD-like"/>
    <property type="match status" value="1"/>
</dbReference>
<evidence type="ECO:0000256" key="4">
    <source>
        <dbReference type="ARBA" id="ARBA00022553"/>
    </source>
</evidence>
<dbReference type="VEuPathDB" id="FungiDB:TRICI_004232"/>
<dbReference type="GO" id="GO:0003825">
    <property type="term" value="F:alpha,alpha-trehalose-phosphate synthase (UDP-forming) activity"/>
    <property type="evidence" value="ECO:0007669"/>
    <property type="project" value="TreeGrafter"/>
</dbReference>
<feature type="compositionally biased region" description="Polar residues" evidence="5">
    <location>
        <begin position="1"/>
        <end position="26"/>
    </location>
</feature>
<keyword evidence="4" id="KW-0597">Phosphoprotein</keyword>
<dbReference type="InterPro" id="IPR001830">
    <property type="entry name" value="Glyco_trans_20"/>
</dbReference>
<comment type="subcellular location">
    <subcellularLocation>
        <location evidence="1">Cytoplasm</location>
    </subcellularLocation>
</comment>
<dbReference type="EMBL" id="SWFS01000319">
    <property type="protein sequence ID" value="KAA8910214.1"/>
    <property type="molecule type" value="Genomic_DNA"/>
</dbReference>
<dbReference type="OrthoDB" id="755951at2759"/>
<reference evidence="6" key="1">
    <citation type="journal article" date="2019" name="G3 (Bethesda)">
        <title>Genome Assemblies of Two Rare Opportunistic Yeast Pathogens: Diutina rugosa (syn. Candida rugosa) and Trichomonascus ciferrii (syn. Candida ciferrii).</title>
        <authorList>
            <person name="Mixao V."/>
            <person name="Saus E."/>
            <person name="Hansen A.P."/>
            <person name="Lass-Florl C."/>
            <person name="Gabaldon T."/>
        </authorList>
    </citation>
    <scope>NUCLEOTIDE SEQUENCE</scope>
    <source>
        <strain evidence="6">CBS 4856</strain>
    </source>
</reference>
<dbReference type="CDD" id="cd03788">
    <property type="entry name" value="GT20_TPS"/>
    <property type="match status" value="1"/>
</dbReference>
<evidence type="ECO:0000313" key="7">
    <source>
        <dbReference type="Proteomes" id="UP000761534"/>
    </source>
</evidence>
<dbReference type="FunFam" id="3.40.50.2000:FF:000099">
    <property type="entry name" value="Alpha,alpha-trehalose phosphate synthase subunit, putative"/>
    <property type="match status" value="1"/>
</dbReference>
<evidence type="ECO:0000256" key="1">
    <source>
        <dbReference type="ARBA" id="ARBA00004496"/>
    </source>
</evidence>
<feature type="compositionally biased region" description="Polar residues" evidence="5">
    <location>
        <begin position="64"/>
        <end position="83"/>
    </location>
</feature>
<dbReference type="FunFam" id="3.40.50.2000:FF:000036">
    <property type="entry name" value="Alpha,alpha-trehalose-phosphate synthase subunit Tps2"/>
    <property type="match status" value="1"/>
</dbReference>
<proteinExistence type="inferred from homology"/>
<feature type="compositionally biased region" description="Low complexity" evidence="5">
    <location>
        <begin position="667"/>
        <end position="679"/>
    </location>
</feature>
<dbReference type="Gene3D" id="3.40.50.2000">
    <property type="entry name" value="Glycogen Phosphorylase B"/>
    <property type="match status" value="2"/>
</dbReference>
<protein>
    <submittedName>
        <fullName evidence="6">Uncharacterized protein</fullName>
    </submittedName>
</protein>
<feature type="region of interest" description="Disordered" evidence="5">
    <location>
        <begin position="1"/>
        <end position="104"/>
    </location>
</feature>
<keyword evidence="7" id="KW-1185">Reference proteome</keyword>